<gene>
    <name evidence="1" type="ORF">SPELUC_LOCUS4315</name>
</gene>
<protein>
    <submittedName>
        <fullName evidence="1">111_t:CDS:1</fullName>
    </submittedName>
</protein>
<name>A0ACA9LGN1_9GLOM</name>
<keyword evidence="2" id="KW-1185">Reference proteome</keyword>
<sequence length="120" mass="13798">MEQVDVEYTENMEKLDVACIENMEQVETSKEDAKLPPYRTEEGFGIPQFEVKADEESEYQTNNSLKELNHQPNNSPEIVESKCLAIILPENEESEYQANNPLEVEESEYQADNPLEAEEP</sequence>
<organism evidence="1 2">
    <name type="scientific">Cetraspora pellucida</name>
    <dbReference type="NCBI Taxonomy" id="1433469"/>
    <lineage>
        <taxon>Eukaryota</taxon>
        <taxon>Fungi</taxon>
        <taxon>Fungi incertae sedis</taxon>
        <taxon>Mucoromycota</taxon>
        <taxon>Glomeromycotina</taxon>
        <taxon>Glomeromycetes</taxon>
        <taxon>Diversisporales</taxon>
        <taxon>Gigasporaceae</taxon>
        <taxon>Cetraspora</taxon>
    </lineage>
</organism>
<dbReference type="EMBL" id="CAJVPW010003807">
    <property type="protein sequence ID" value="CAG8529840.1"/>
    <property type="molecule type" value="Genomic_DNA"/>
</dbReference>
<evidence type="ECO:0000313" key="2">
    <source>
        <dbReference type="Proteomes" id="UP000789366"/>
    </source>
</evidence>
<accession>A0ACA9LGN1</accession>
<comment type="caution">
    <text evidence="1">The sequence shown here is derived from an EMBL/GenBank/DDBJ whole genome shotgun (WGS) entry which is preliminary data.</text>
</comment>
<reference evidence="1" key="1">
    <citation type="submission" date="2021-06" db="EMBL/GenBank/DDBJ databases">
        <authorList>
            <person name="Kallberg Y."/>
            <person name="Tangrot J."/>
            <person name="Rosling A."/>
        </authorList>
    </citation>
    <scope>NUCLEOTIDE SEQUENCE</scope>
    <source>
        <strain evidence="1">28 12/20/2015</strain>
    </source>
</reference>
<dbReference type="Proteomes" id="UP000789366">
    <property type="component" value="Unassembled WGS sequence"/>
</dbReference>
<proteinExistence type="predicted"/>
<feature type="non-terminal residue" evidence="1">
    <location>
        <position position="120"/>
    </location>
</feature>
<evidence type="ECO:0000313" key="1">
    <source>
        <dbReference type="EMBL" id="CAG8529840.1"/>
    </source>
</evidence>